<dbReference type="InterPro" id="IPR036271">
    <property type="entry name" value="Tet_transcr_reg_TetR-rel_C_sf"/>
</dbReference>
<dbReference type="SUPFAM" id="SSF48498">
    <property type="entry name" value="Tetracyclin repressor-like, C-terminal domain"/>
    <property type="match status" value="1"/>
</dbReference>
<evidence type="ECO:0000259" key="5">
    <source>
        <dbReference type="PROSITE" id="PS50977"/>
    </source>
</evidence>
<dbReference type="InterPro" id="IPR001647">
    <property type="entry name" value="HTH_TetR"/>
</dbReference>
<proteinExistence type="predicted"/>
<gene>
    <name evidence="6" type="ORF">B4N89_10200</name>
</gene>
<organism evidence="6 7">
    <name type="scientific">Embleya scabrispora</name>
    <dbReference type="NCBI Taxonomy" id="159449"/>
    <lineage>
        <taxon>Bacteria</taxon>
        <taxon>Bacillati</taxon>
        <taxon>Actinomycetota</taxon>
        <taxon>Actinomycetes</taxon>
        <taxon>Kitasatosporales</taxon>
        <taxon>Streptomycetaceae</taxon>
        <taxon>Embleya</taxon>
    </lineage>
</organism>
<dbReference type="AlphaFoldDB" id="A0A1T3NWS5"/>
<dbReference type="EMBL" id="MWQN01000001">
    <property type="protein sequence ID" value="OPC81268.1"/>
    <property type="molecule type" value="Genomic_DNA"/>
</dbReference>
<dbReference type="PANTHER" id="PTHR30055:SF234">
    <property type="entry name" value="HTH-TYPE TRANSCRIPTIONAL REGULATOR BETI"/>
    <property type="match status" value="1"/>
</dbReference>
<protein>
    <recommendedName>
        <fullName evidence="5">HTH tetR-type domain-containing protein</fullName>
    </recommendedName>
</protein>
<dbReference type="GO" id="GO:0000976">
    <property type="term" value="F:transcription cis-regulatory region binding"/>
    <property type="evidence" value="ECO:0007669"/>
    <property type="project" value="TreeGrafter"/>
</dbReference>
<evidence type="ECO:0000313" key="7">
    <source>
        <dbReference type="Proteomes" id="UP000190037"/>
    </source>
</evidence>
<accession>A0A1T3NWS5</accession>
<evidence type="ECO:0000256" key="3">
    <source>
        <dbReference type="ARBA" id="ARBA00023163"/>
    </source>
</evidence>
<evidence type="ECO:0000256" key="4">
    <source>
        <dbReference type="PROSITE-ProRule" id="PRU00335"/>
    </source>
</evidence>
<feature type="domain" description="HTH tetR-type" evidence="5">
    <location>
        <begin position="20"/>
        <end position="78"/>
    </location>
</feature>
<name>A0A1T3NWS5_9ACTN</name>
<dbReference type="InterPro" id="IPR009057">
    <property type="entry name" value="Homeodomain-like_sf"/>
</dbReference>
<keyword evidence="2 4" id="KW-0238">DNA-binding</keyword>
<dbReference type="GO" id="GO:0003700">
    <property type="term" value="F:DNA-binding transcription factor activity"/>
    <property type="evidence" value="ECO:0007669"/>
    <property type="project" value="TreeGrafter"/>
</dbReference>
<dbReference type="PROSITE" id="PS50977">
    <property type="entry name" value="HTH_TETR_2"/>
    <property type="match status" value="1"/>
</dbReference>
<dbReference type="OrthoDB" id="3869819at2"/>
<dbReference type="RefSeq" id="WP_078975572.1">
    <property type="nucleotide sequence ID" value="NZ_MWQN01000001.1"/>
</dbReference>
<dbReference type="Pfam" id="PF00440">
    <property type="entry name" value="TetR_N"/>
    <property type="match status" value="1"/>
</dbReference>
<dbReference type="SUPFAM" id="SSF46689">
    <property type="entry name" value="Homeodomain-like"/>
    <property type="match status" value="1"/>
</dbReference>
<keyword evidence="1" id="KW-0805">Transcription regulation</keyword>
<comment type="caution">
    <text evidence="6">The sequence shown here is derived from an EMBL/GenBank/DDBJ whole genome shotgun (WGS) entry which is preliminary data.</text>
</comment>
<evidence type="ECO:0000313" key="6">
    <source>
        <dbReference type="EMBL" id="OPC81268.1"/>
    </source>
</evidence>
<reference evidence="6 7" key="1">
    <citation type="submission" date="2017-03" db="EMBL/GenBank/DDBJ databases">
        <title>Draft genome sequence of Streptomyces scabrisporus NF3, endophyte isolated from Amphipterygium adstringens.</title>
        <authorList>
            <person name="Vazquez M."/>
            <person name="Ceapa C.D."/>
            <person name="Rodriguez Luna D."/>
            <person name="Sanchez Esquivel S."/>
        </authorList>
    </citation>
    <scope>NUCLEOTIDE SEQUENCE [LARGE SCALE GENOMIC DNA]</scope>
    <source>
        <strain evidence="6 7">NF3</strain>
    </source>
</reference>
<feature type="DNA-binding region" description="H-T-H motif" evidence="4">
    <location>
        <begin position="41"/>
        <end position="60"/>
    </location>
</feature>
<evidence type="ECO:0000256" key="2">
    <source>
        <dbReference type="ARBA" id="ARBA00023125"/>
    </source>
</evidence>
<dbReference type="InterPro" id="IPR050109">
    <property type="entry name" value="HTH-type_TetR-like_transc_reg"/>
</dbReference>
<keyword evidence="7" id="KW-1185">Reference proteome</keyword>
<dbReference type="Proteomes" id="UP000190037">
    <property type="component" value="Unassembled WGS sequence"/>
</dbReference>
<sequence length="202" mass="21707">MVDPPATAPPPARRRRADARRSIGAILDAARVVLGERPDASMEDIAGTAGVTRQTVYAHFPSRDALVAALVESAAAEYAGLLDEADLDTAPPVEALTRFLDAGWHFLDRYPLLVNAGAPQIPRPIDDPHDFAPPRLERLLERGQRSGDFAPTPSAAWLAPAIFALQHAAVAETTTGHLTRAEAQTLCLQSTLRLCGTKPDRH</sequence>
<evidence type="ECO:0000256" key="1">
    <source>
        <dbReference type="ARBA" id="ARBA00023015"/>
    </source>
</evidence>
<dbReference type="STRING" id="159449.B4N89_10200"/>
<dbReference type="Gene3D" id="1.10.357.10">
    <property type="entry name" value="Tetracycline Repressor, domain 2"/>
    <property type="match status" value="1"/>
</dbReference>
<keyword evidence="3" id="KW-0804">Transcription</keyword>
<dbReference type="PANTHER" id="PTHR30055">
    <property type="entry name" value="HTH-TYPE TRANSCRIPTIONAL REGULATOR RUTR"/>
    <property type="match status" value="1"/>
</dbReference>